<accession>A0A3G6JFD2</accession>
<feature type="binding site" evidence="3">
    <location>
        <position position="9"/>
    </location>
    <ligand>
        <name>a divalent metal cation</name>
        <dbReference type="ChEBI" id="CHEBI:60240"/>
        <label>1</label>
    </ligand>
</feature>
<feature type="binding site" evidence="3">
    <location>
        <position position="7"/>
    </location>
    <ligand>
        <name>a divalent metal cation</name>
        <dbReference type="ChEBI" id="CHEBI:60240"/>
        <label>1</label>
    </ligand>
</feature>
<dbReference type="Pfam" id="PF01026">
    <property type="entry name" value="TatD_DNase"/>
    <property type="match status" value="1"/>
</dbReference>
<reference evidence="4" key="1">
    <citation type="submission" date="2018-07" db="EMBL/GenBank/DDBJ databases">
        <authorList>
            <person name="Somerville V."/>
        </authorList>
    </citation>
    <scope>NUCLEOTIDE SEQUENCE</scope>
    <source>
        <strain evidence="4">NWC_2_2</strain>
    </source>
</reference>
<feature type="binding site" evidence="3">
    <location>
        <position position="153"/>
    </location>
    <ligand>
        <name>a divalent metal cation</name>
        <dbReference type="ChEBI" id="CHEBI:60240"/>
        <label>2</label>
    </ligand>
</feature>
<evidence type="ECO:0000256" key="2">
    <source>
        <dbReference type="ARBA" id="ARBA00022801"/>
    </source>
</evidence>
<dbReference type="PANTHER" id="PTHR46124">
    <property type="entry name" value="D-AMINOACYL-TRNA DEACYLASE"/>
    <property type="match status" value="1"/>
</dbReference>
<dbReference type="FunFam" id="3.20.20.140:FF:000005">
    <property type="entry name" value="TatD family hydrolase"/>
    <property type="match status" value="1"/>
</dbReference>
<dbReference type="GO" id="GO:0046872">
    <property type="term" value="F:metal ion binding"/>
    <property type="evidence" value="ECO:0007669"/>
    <property type="project" value="UniProtKB-KW"/>
</dbReference>
<dbReference type="InterPro" id="IPR018228">
    <property type="entry name" value="DNase_TatD-rel_CS"/>
</dbReference>
<dbReference type="PROSITE" id="PS01091">
    <property type="entry name" value="TATD_3"/>
    <property type="match status" value="1"/>
</dbReference>
<feature type="binding site" evidence="3">
    <location>
        <position position="93"/>
    </location>
    <ligand>
        <name>a divalent metal cation</name>
        <dbReference type="ChEBI" id="CHEBI:60240"/>
        <label>1</label>
    </ligand>
</feature>
<dbReference type="GO" id="GO:0004536">
    <property type="term" value="F:DNA nuclease activity"/>
    <property type="evidence" value="ECO:0007669"/>
    <property type="project" value="InterPro"/>
</dbReference>
<dbReference type="PIRSF" id="PIRSF005902">
    <property type="entry name" value="DNase_TatD"/>
    <property type="match status" value="1"/>
</dbReference>
<dbReference type="InterPro" id="IPR015991">
    <property type="entry name" value="TatD/YcfH-like"/>
</dbReference>
<organism evidence="4">
    <name type="scientific">Lactobacillus delbrueckii subsp. lactis</name>
    <dbReference type="NCBI Taxonomy" id="29397"/>
    <lineage>
        <taxon>Bacteria</taxon>
        <taxon>Bacillati</taxon>
        <taxon>Bacillota</taxon>
        <taxon>Bacilli</taxon>
        <taxon>Lactobacillales</taxon>
        <taxon>Lactobacillaceae</taxon>
        <taxon>Lactobacillus</taxon>
    </lineage>
</organism>
<dbReference type="SUPFAM" id="SSF51556">
    <property type="entry name" value="Metallo-dependent hydrolases"/>
    <property type="match status" value="1"/>
</dbReference>
<evidence type="ECO:0000256" key="3">
    <source>
        <dbReference type="PIRSR" id="PIRSR005902-1"/>
    </source>
</evidence>
<dbReference type="InterPro" id="IPR032466">
    <property type="entry name" value="Metal_Hydrolase"/>
</dbReference>
<keyword evidence="2" id="KW-0378">Hydrolase</keyword>
<dbReference type="NCBIfam" id="TIGR00010">
    <property type="entry name" value="YchF/TatD family DNA exonuclease"/>
    <property type="match status" value="1"/>
</dbReference>
<dbReference type="PANTHER" id="PTHR46124:SF2">
    <property type="entry name" value="D-AMINOACYL-TRNA DEACYLASE"/>
    <property type="match status" value="1"/>
</dbReference>
<feature type="binding site" evidence="3">
    <location>
        <position position="203"/>
    </location>
    <ligand>
        <name>a divalent metal cation</name>
        <dbReference type="ChEBI" id="CHEBI:60240"/>
        <label>1</label>
    </ligand>
</feature>
<protein>
    <submittedName>
        <fullName evidence="4">TatD family deoxyribonuclease</fullName>
    </submittedName>
</protein>
<dbReference type="GO" id="GO:0005829">
    <property type="term" value="C:cytosol"/>
    <property type="evidence" value="ECO:0007669"/>
    <property type="project" value="TreeGrafter"/>
</dbReference>
<dbReference type="InterPro" id="IPR001130">
    <property type="entry name" value="TatD-like"/>
</dbReference>
<dbReference type="CDD" id="cd01310">
    <property type="entry name" value="TatD_DNAse"/>
    <property type="match status" value="1"/>
</dbReference>
<keyword evidence="1 3" id="KW-0479">Metal-binding</keyword>
<dbReference type="EMBL" id="CP031023">
    <property type="protein sequence ID" value="AZA16745.1"/>
    <property type="molecule type" value="Genomic_DNA"/>
</dbReference>
<feature type="binding site" evidence="3">
    <location>
        <position position="129"/>
    </location>
    <ligand>
        <name>a divalent metal cation</name>
        <dbReference type="ChEBI" id="CHEBI:60240"/>
        <label>2</label>
    </ligand>
</feature>
<sequence>MKIYDNHTHLNDKPFAGKEADYIQKARDLDVVGMNCVGQDPEMNLGALELAKRFANVKAIIGYCSDVAKDYDQAAEDLLVEQVKGGQVVAIGEIGLDYYWDESPRDVQRKVFARQIEVARDLQLPVNIHTRDAFADCWQILKEADLEYGAVLHSYNGGPEWTEKFLDLNVNFSFSGVVSFKKAAEVHESAKLVPLDRLLVETDAPFLTPVPYRGRQNEPGYVRYVAQAVADLKGLDLAEVAEATYANTMRIYGLNAEEF</sequence>
<proteinExistence type="predicted"/>
<dbReference type="GO" id="GO:0016788">
    <property type="term" value="F:hydrolase activity, acting on ester bonds"/>
    <property type="evidence" value="ECO:0007669"/>
    <property type="project" value="InterPro"/>
</dbReference>
<evidence type="ECO:0000256" key="1">
    <source>
        <dbReference type="ARBA" id="ARBA00022723"/>
    </source>
</evidence>
<dbReference type="AlphaFoldDB" id="A0A3G6JFD2"/>
<gene>
    <name evidence="4" type="ORF">DQL93_09830</name>
</gene>
<name>A0A3G6JFD2_LACDL</name>
<dbReference type="Gene3D" id="3.20.20.140">
    <property type="entry name" value="Metal-dependent hydrolases"/>
    <property type="match status" value="1"/>
</dbReference>
<evidence type="ECO:0000313" key="4">
    <source>
        <dbReference type="EMBL" id="AZA16745.1"/>
    </source>
</evidence>